<dbReference type="Proteomes" id="UP000632154">
    <property type="component" value="Unassembled WGS sequence"/>
</dbReference>
<proteinExistence type="predicted"/>
<gene>
    <name evidence="1" type="ORF">GCM10017783_04340</name>
</gene>
<reference evidence="2" key="1">
    <citation type="journal article" date="2019" name="Int. J. Syst. Evol. Microbiol.">
        <title>The Global Catalogue of Microorganisms (GCM) 10K type strain sequencing project: providing services to taxonomists for standard genome sequencing and annotation.</title>
        <authorList>
            <consortium name="The Broad Institute Genomics Platform"/>
            <consortium name="The Broad Institute Genome Sequencing Center for Infectious Disease"/>
            <person name="Wu L."/>
            <person name="Ma J."/>
        </authorList>
    </citation>
    <scope>NUCLEOTIDE SEQUENCE [LARGE SCALE GENOMIC DNA]</scope>
    <source>
        <strain evidence="2">CGMCC 1.18439</strain>
    </source>
</reference>
<evidence type="ECO:0000313" key="1">
    <source>
        <dbReference type="EMBL" id="GHF95571.1"/>
    </source>
</evidence>
<name>A0ABQ3K1H5_9DEIO</name>
<accession>A0ABQ3K1H5</accession>
<protein>
    <submittedName>
        <fullName evidence="1">Uncharacterized protein</fullName>
    </submittedName>
</protein>
<dbReference type="RefSeq" id="WP_189642030.1">
    <property type="nucleotide sequence ID" value="NZ_BNAL01000003.1"/>
</dbReference>
<evidence type="ECO:0000313" key="2">
    <source>
        <dbReference type="Proteomes" id="UP000632154"/>
    </source>
</evidence>
<keyword evidence="2" id="KW-1185">Reference proteome</keyword>
<sequence length="127" mass="13672">MNKKIAGSWLKGAVALLALSGLGAPVSALSMMVWDQGMETKLAYGELEGGVMRGRVISDATGRVVVLFSRSDVERGRAQYSGLRARYEGELRGGQVMIRVPSGLQSLEQFLAAYKLKVELTEIPGGR</sequence>
<organism evidence="1 2">
    <name type="scientific">Deinococcus piscis</name>
    <dbReference type="NCBI Taxonomy" id="394230"/>
    <lineage>
        <taxon>Bacteria</taxon>
        <taxon>Thermotogati</taxon>
        <taxon>Deinococcota</taxon>
        <taxon>Deinococci</taxon>
        <taxon>Deinococcales</taxon>
        <taxon>Deinococcaceae</taxon>
        <taxon>Deinococcus</taxon>
    </lineage>
</organism>
<comment type="caution">
    <text evidence="1">The sequence shown here is derived from an EMBL/GenBank/DDBJ whole genome shotgun (WGS) entry which is preliminary data.</text>
</comment>
<dbReference type="EMBL" id="BNAL01000003">
    <property type="protein sequence ID" value="GHF95571.1"/>
    <property type="molecule type" value="Genomic_DNA"/>
</dbReference>